<name>A0A8J2SI66_9STRA</name>
<dbReference type="AlphaFoldDB" id="A0A8J2SI66"/>
<dbReference type="EMBL" id="CAKKNE010000002">
    <property type="protein sequence ID" value="CAH0368221.1"/>
    <property type="molecule type" value="Genomic_DNA"/>
</dbReference>
<gene>
    <name evidence="1" type="ORF">PECAL_2P12790</name>
</gene>
<dbReference type="Proteomes" id="UP000789595">
    <property type="component" value="Unassembled WGS sequence"/>
</dbReference>
<keyword evidence="2" id="KW-1185">Reference proteome</keyword>
<proteinExistence type="predicted"/>
<organism evidence="1 2">
    <name type="scientific">Pelagomonas calceolata</name>
    <dbReference type="NCBI Taxonomy" id="35677"/>
    <lineage>
        <taxon>Eukaryota</taxon>
        <taxon>Sar</taxon>
        <taxon>Stramenopiles</taxon>
        <taxon>Ochrophyta</taxon>
        <taxon>Pelagophyceae</taxon>
        <taxon>Pelagomonadales</taxon>
        <taxon>Pelagomonadaceae</taxon>
        <taxon>Pelagomonas</taxon>
    </lineage>
</organism>
<comment type="caution">
    <text evidence="1">The sequence shown here is derived from an EMBL/GenBank/DDBJ whole genome shotgun (WGS) entry which is preliminary data.</text>
</comment>
<reference evidence="1" key="1">
    <citation type="submission" date="2021-11" db="EMBL/GenBank/DDBJ databases">
        <authorList>
            <consortium name="Genoscope - CEA"/>
            <person name="William W."/>
        </authorList>
    </citation>
    <scope>NUCLEOTIDE SEQUENCE</scope>
</reference>
<sequence>MPLVAAEPREQPAVRHVSLHLRVFYVLELVHRAVHGVVELVQQRGLGAARVVDRLRLGDAVHAQRRRERDRELVALLALKEFGVHVDQELDLVDDALAHETIHLLELGALRVDLRDLEIVLEDDAGHRLRVAALAAPRHAAAATAAKCLSLCRCCCGSGVP</sequence>
<accession>A0A8J2SI66</accession>
<protein>
    <submittedName>
        <fullName evidence="1">Uncharacterized protein</fullName>
    </submittedName>
</protein>
<evidence type="ECO:0000313" key="2">
    <source>
        <dbReference type="Proteomes" id="UP000789595"/>
    </source>
</evidence>
<evidence type="ECO:0000313" key="1">
    <source>
        <dbReference type="EMBL" id="CAH0368221.1"/>
    </source>
</evidence>